<feature type="transmembrane region" description="Helical" evidence="2">
    <location>
        <begin position="326"/>
        <end position="348"/>
    </location>
</feature>
<keyword evidence="2" id="KW-1133">Transmembrane helix</keyword>
<feature type="compositionally biased region" description="Low complexity" evidence="1">
    <location>
        <begin position="45"/>
        <end position="73"/>
    </location>
</feature>
<protein>
    <submittedName>
        <fullName evidence="3">Uncharacterized protein</fullName>
    </submittedName>
</protein>
<gene>
    <name evidence="3" type="ORF">GCM10011401_21860</name>
</gene>
<keyword evidence="4" id="KW-1185">Reference proteome</keyword>
<dbReference type="RefSeq" id="WP_188685632.1">
    <property type="nucleotide sequence ID" value="NZ_BMIS01000010.1"/>
</dbReference>
<reference evidence="3" key="1">
    <citation type="journal article" date="2014" name="Int. J. Syst. Evol. Microbiol.">
        <title>Complete genome sequence of Corynebacterium casei LMG S-19264T (=DSM 44701T), isolated from a smear-ripened cheese.</title>
        <authorList>
            <consortium name="US DOE Joint Genome Institute (JGI-PGF)"/>
            <person name="Walter F."/>
            <person name="Albersmeier A."/>
            <person name="Kalinowski J."/>
            <person name="Ruckert C."/>
        </authorList>
    </citation>
    <scope>NUCLEOTIDE SEQUENCE</scope>
    <source>
        <strain evidence="3">CGMCC 1.15388</strain>
    </source>
</reference>
<evidence type="ECO:0000313" key="3">
    <source>
        <dbReference type="EMBL" id="GGE74239.1"/>
    </source>
</evidence>
<dbReference type="Proteomes" id="UP000633136">
    <property type="component" value="Unassembled WGS sequence"/>
</dbReference>
<keyword evidence="2" id="KW-0812">Transmembrane</keyword>
<proteinExistence type="predicted"/>
<sequence length="362" mass="38585">MSNSPEENAPEEGAAQQQPVPGQHGQEQQGQEQQGFGQPAPPAGQAPSQPSAPSQHSAPSQQSAQSAQSASPAGPIPGAPAQQQYGQQPPQGQQFGQQPQSYPQQDQPGYPQQDQYGQQPQGYPPQGQPGQYGQQPQGYPPQGQPGQYGQQPQGYPQPGYGQPGQQQGYPQQQYGQQPQGYPQQGQPQQDPQQAKEQAKQEKKAKRKQAVEAAAVSGRKPRRPITMWAAMLLMIVMGVGVFALSLLAFVEMSNADSGERAQTLFGSIGMEPSTLRWLWVIAATVIAAILIVLAIQGTAGSGLFRSLAAVVLVLSVGTVVLGWENLALVAVAILTLVLLFLAPSNQFIAETKAYTKVQKKNRA</sequence>
<feature type="compositionally biased region" description="Low complexity" evidence="1">
    <location>
        <begin position="79"/>
        <end position="121"/>
    </location>
</feature>
<feature type="compositionally biased region" description="Low complexity" evidence="1">
    <location>
        <begin position="128"/>
        <end position="137"/>
    </location>
</feature>
<evidence type="ECO:0000256" key="2">
    <source>
        <dbReference type="SAM" id="Phobius"/>
    </source>
</evidence>
<dbReference type="EMBL" id="BMIS01000010">
    <property type="protein sequence ID" value="GGE74239.1"/>
    <property type="molecule type" value="Genomic_DNA"/>
</dbReference>
<feature type="compositionally biased region" description="Low complexity" evidence="1">
    <location>
        <begin position="144"/>
        <end position="195"/>
    </location>
</feature>
<accession>A0A917AUM2</accession>
<reference evidence="3" key="2">
    <citation type="submission" date="2020-09" db="EMBL/GenBank/DDBJ databases">
        <authorList>
            <person name="Sun Q."/>
            <person name="Zhou Y."/>
        </authorList>
    </citation>
    <scope>NUCLEOTIDE SEQUENCE</scope>
    <source>
        <strain evidence="3">CGMCC 1.15388</strain>
    </source>
</reference>
<feature type="compositionally biased region" description="Low complexity" evidence="1">
    <location>
        <begin position="13"/>
        <end position="38"/>
    </location>
</feature>
<name>A0A917AUM2_9MICC</name>
<evidence type="ECO:0000313" key="4">
    <source>
        <dbReference type="Proteomes" id="UP000633136"/>
    </source>
</evidence>
<organism evidence="3 4">
    <name type="scientific">Nesterenkonia cremea</name>
    <dbReference type="NCBI Taxonomy" id="1882340"/>
    <lineage>
        <taxon>Bacteria</taxon>
        <taxon>Bacillati</taxon>
        <taxon>Actinomycetota</taxon>
        <taxon>Actinomycetes</taxon>
        <taxon>Micrococcales</taxon>
        <taxon>Micrococcaceae</taxon>
        <taxon>Nesterenkonia</taxon>
    </lineage>
</organism>
<feature type="transmembrane region" description="Helical" evidence="2">
    <location>
        <begin position="227"/>
        <end position="249"/>
    </location>
</feature>
<feature type="transmembrane region" description="Helical" evidence="2">
    <location>
        <begin position="301"/>
        <end position="320"/>
    </location>
</feature>
<feature type="region of interest" description="Disordered" evidence="1">
    <location>
        <begin position="1"/>
        <end position="216"/>
    </location>
</feature>
<evidence type="ECO:0000256" key="1">
    <source>
        <dbReference type="SAM" id="MobiDB-lite"/>
    </source>
</evidence>
<comment type="caution">
    <text evidence="3">The sequence shown here is derived from an EMBL/GenBank/DDBJ whole genome shotgun (WGS) entry which is preliminary data.</text>
</comment>
<dbReference type="AlphaFoldDB" id="A0A917AUM2"/>
<keyword evidence="2" id="KW-0472">Membrane</keyword>
<feature type="transmembrane region" description="Helical" evidence="2">
    <location>
        <begin position="276"/>
        <end position="294"/>
    </location>
</feature>